<dbReference type="EC" id="2.7.8.33" evidence="9"/>
<evidence type="ECO:0000313" key="10">
    <source>
        <dbReference type="Proteomes" id="UP000238415"/>
    </source>
</evidence>
<evidence type="ECO:0000256" key="1">
    <source>
        <dbReference type="ARBA" id="ARBA00004651"/>
    </source>
</evidence>
<keyword evidence="7" id="KW-0460">Magnesium</keyword>
<keyword evidence="6 8" id="KW-0472">Membrane</keyword>
<dbReference type="GO" id="GO:0036380">
    <property type="term" value="F:UDP-N-acetylglucosamine-undecaprenyl-phosphate N-acetylglucosaminephosphotransferase activity"/>
    <property type="evidence" value="ECO:0007669"/>
    <property type="project" value="UniProtKB-EC"/>
</dbReference>
<feature type="transmembrane region" description="Helical" evidence="8">
    <location>
        <begin position="284"/>
        <end position="305"/>
    </location>
</feature>
<dbReference type="PANTHER" id="PTHR22926:SF3">
    <property type="entry name" value="UNDECAPRENYL-PHOSPHATE ALPHA-N-ACETYLGLUCOSAMINYL 1-PHOSPHATE TRANSFERASE"/>
    <property type="match status" value="1"/>
</dbReference>
<feature type="transmembrane region" description="Helical" evidence="8">
    <location>
        <begin position="46"/>
        <end position="64"/>
    </location>
</feature>
<feature type="transmembrane region" description="Helical" evidence="8">
    <location>
        <begin position="311"/>
        <end position="330"/>
    </location>
</feature>
<sequence>MHVLALILAGAVSFGLTPLLCRLAPRLGAVDKPDARKIHRGLMPRLGGVAIYAGFVAAFCFLGYRESEYTGLFLGGTLIMLVGLVDDIKNISPRLKLLGQIAAAALLVAFGVRVEFLTNPFDGLLMLGKLAVPVTIFWIVGVTNALNLVDGLDGLAAGTSFIAAVTIAVVAWLNGEGEVALLSLALAASVLGFLPFNFHPARTFMGDCGSMFLGFNLASLAVIGLTKSATVISLFIPVVILGLPILDTFLAIVRRLYNHRPIFAPDKGHLHHCLLAQGLTQRQAVAVIYLVNACLGASAVLLTRLTTDQGVLILVGLAVLILLGCDRLGVLGKRRVPRIKTRHNSLPML</sequence>
<feature type="transmembrane region" description="Helical" evidence="8">
    <location>
        <begin position="179"/>
        <end position="196"/>
    </location>
</feature>
<dbReference type="GO" id="GO:0071555">
    <property type="term" value="P:cell wall organization"/>
    <property type="evidence" value="ECO:0007669"/>
    <property type="project" value="TreeGrafter"/>
</dbReference>
<feature type="transmembrane region" description="Helical" evidence="8">
    <location>
        <begin position="70"/>
        <end position="88"/>
    </location>
</feature>
<feature type="transmembrane region" description="Helical" evidence="8">
    <location>
        <begin position="95"/>
        <end position="112"/>
    </location>
</feature>
<keyword evidence="4 8" id="KW-0812">Transmembrane</keyword>
<feature type="binding site" evidence="7">
    <location>
        <position position="207"/>
    </location>
    <ligand>
        <name>Mg(2+)</name>
        <dbReference type="ChEBI" id="CHEBI:18420"/>
    </ligand>
</feature>
<dbReference type="GO" id="GO:0005886">
    <property type="term" value="C:plasma membrane"/>
    <property type="evidence" value="ECO:0007669"/>
    <property type="project" value="UniProtKB-SubCell"/>
</dbReference>
<evidence type="ECO:0000256" key="7">
    <source>
        <dbReference type="PIRSR" id="PIRSR600715-1"/>
    </source>
</evidence>
<accession>A0A2T0ASF6</accession>
<dbReference type="GO" id="GO:0044038">
    <property type="term" value="P:cell wall macromolecule biosynthetic process"/>
    <property type="evidence" value="ECO:0007669"/>
    <property type="project" value="TreeGrafter"/>
</dbReference>
<keyword evidence="5 8" id="KW-1133">Transmembrane helix</keyword>
<dbReference type="InterPro" id="IPR000715">
    <property type="entry name" value="Glycosyl_transferase_4"/>
</dbReference>
<dbReference type="OrthoDB" id="9805475at2"/>
<keyword evidence="7" id="KW-0479">Metal-binding</keyword>
<evidence type="ECO:0000256" key="2">
    <source>
        <dbReference type="ARBA" id="ARBA00022475"/>
    </source>
</evidence>
<name>A0A2T0ASF6_9FIRM</name>
<evidence type="ECO:0000256" key="6">
    <source>
        <dbReference type="ARBA" id="ARBA00023136"/>
    </source>
</evidence>
<evidence type="ECO:0000313" key="9">
    <source>
        <dbReference type="EMBL" id="PRR73137.1"/>
    </source>
</evidence>
<proteinExistence type="predicted"/>
<feature type="transmembrane region" description="Helical" evidence="8">
    <location>
        <begin position="6"/>
        <end position="25"/>
    </location>
</feature>
<evidence type="ECO:0000256" key="8">
    <source>
        <dbReference type="SAM" id="Phobius"/>
    </source>
</evidence>
<dbReference type="PANTHER" id="PTHR22926">
    <property type="entry name" value="PHOSPHO-N-ACETYLMURAMOYL-PENTAPEPTIDE-TRANSFERASE"/>
    <property type="match status" value="1"/>
</dbReference>
<organism evidence="9 10">
    <name type="scientific">Neomoorella humiferrea</name>
    <dbReference type="NCBI Taxonomy" id="676965"/>
    <lineage>
        <taxon>Bacteria</taxon>
        <taxon>Bacillati</taxon>
        <taxon>Bacillota</taxon>
        <taxon>Clostridia</taxon>
        <taxon>Neomoorellales</taxon>
        <taxon>Neomoorellaceae</taxon>
        <taxon>Neomoorella</taxon>
    </lineage>
</organism>
<evidence type="ECO:0000256" key="4">
    <source>
        <dbReference type="ARBA" id="ARBA00022692"/>
    </source>
</evidence>
<comment type="caution">
    <text evidence="9">The sequence shown here is derived from an EMBL/GenBank/DDBJ whole genome shotgun (WGS) entry which is preliminary data.</text>
</comment>
<comment type="cofactor">
    <cofactor evidence="7">
        <name>Mg(2+)</name>
        <dbReference type="ChEBI" id="CHEBI:18420"/>
    </cofactor>
</comment>
<reference evidence="9 10" key="1">
    <citation type="submission" date="2018-03" db="EMBL/GenBank/DDBJ databases">
        <title>Genome sequence of Moorella humiferrea DSM 23265.</title>
        <authorList>
            <person name="Poehlein A."/>
            <person name="Daniel R."/>
        </authorList>
    </citation>
    <scope>NUCLEOTIDE SEQUENCE [LARGE SCALE GENOMIC DNA]</scope>
    <source>
        <strain evidence="9 10">DSM 23265</strain>
    </source>
</reference>
<dbReference type="GO" id="GO:0046872">
    <property type="term" value="F:metal ion binding"/>
    <property type="evidence" value="ECO:0007669"/>
    <property type="project" value="UniProtKB-KW"/>
</dbReference>
<feature type="transmembrane region" description="Helical" evidence="8">
    <location>
        <begin position="124"/>
        <end position="142"/>
    </location>
</feature>
<dbReference type="GO" id="GO:0009103">
    <property type="term" value="P:lipopolysaccharide biosynthetic process"/>
    <property type="evidence" value="ECO:0007669"/>
    <property type="project" value="TreeGrafter"/>
</dbReference>
<feature type="transmembrane region" description="Helical" evidence="8">
    <location>
        <begin position="231"/>
        <end position="253"/>
    </location>
</feature>
<dbReference type="RefSeq" id="WP_106005248.1">
    <property type="nucleotide sequence ID" value="NZ_CP136419.1"/>
</dbReference>
<keyword evidence="10" id="KW-1185">Reference proteome</keyword>
<feature type="transmembrane region" description="Helical" evidence="8">
    <location>
        <begin position="208"/>
        <end position="225"/>
    </location>
</feature>
<gene>
    <name evidence="9" type="primary">tagO</name>
    <name evidence="9" type="ORF">MOHU_12640</name>
</gene>
<keyword evidence="3 9" id="KW-0808">Transferase</keyword>
<dbReference type="Pfam" id="PF00953">
    <property type="entry name" value="Glycos_transf_4"/>
    <property type="match status" value="1"/>
</dbReference>
<dbReference type="EMBL" id="PVXM01000023">
    <property type="protein sequence ID" value="PRR73137.1"/>
    <property type="molecule type" value="Genomic_DNA"/>
</dbReference>
<dbReference type="CDD" id="cd06853">
    <property type="entry name" value="GT_WecA_like"/>
    <property type="match status" value="1"/>
</dbReference>
<protein>
    <submittedName>
        <fullName evidence="9">Putative undecaprenyl-phosphate N-acetylglucosaminyl 1-phosphate transferase</fullName>
        <ecNumber evidence="9">2.7.8.33</ecNumber>
    </submittedName>
</protein>
<evidence type="ECO:0000256" key="5">
    <source>
        <dbReference type="ARBA" id="ARBA00022989"/>
    </source>
</evidence>
<feature type="transmembrane region" description="Helical" evidence="8">
    <location>
        <begin position="154"/>
        <end position="173"/>
    </location>
</feature>
<comment type="subcellular location">
    <subcellularLocation>
        <location evidence="1">Cell membrane</location>
        <topology evidence="1">Multi-pass membrane protein</topology>
    </subcellularLocation>
</comment>
<dbReference type="AlphaFoldDB" id="A0A2T0ASF6"/>
<evidence type="ECO:0000256" key="3">
    <source>
        <dbReference type="ARBA" id="ARBA00022679"/>
    </source>
</evidence>
<dbReference type="Proteomes" id="UP000238415">
    <property type="component" value="Unassembled WGS sequence"/>
</dbReference>
<feature type="binding site" evidence="7">
    <location>
        <position position="147"/>
    </location>
    <ligand>
        <name>Mg(2+)</name>
        <dbReference type="ChEBI" id="CHEBI:18420"/>
    </ligand>
</feature>
<keyword evidence="2" id="KW-1003">Cell membrane</keyword>